<proteinExistence type="predicted"/>
<keyword evidence="2" id="KW-1185">Reference proteome</keyword>
<reference evidence="1" key="1">
    <citation type="journal article" date="2020" name="bioRxiv">
        <title>Hybrid origin of Populus tomentosa Carr. identified through genome sequencing and phylogenomic analysis.</title>
        <authorList>
            <person name="An X."/>
            <person name="Gao K."/>
            <person name="Chen Z."/>
            <person name="Li J."/>
            <person name="Yang X."/>
            <person name="Yang X."/>
            <person name="Zhou J."/>
            <person name="Guo T."/>
            <person name="Zhao T."/>
            <person name="Huang S."/>
            <person name="Miao D."/>
            <person name="Khan W.U."/>
            <person name="Rao P."/>
            <person name="Ye M."/>
            <person name="Lei B."/>
            <person name="Liao W."/>
            <person name="Wang J."/>
            <person name="Ji L."/>
            <person name="Li Y."/>
            <person name="Guo B."/>
            <person name="Mustafa N.S."/>
            <person name="Li S."/>
            <person name="Yun Q."/>
            <person name="Keller S.R."/>
            <person name="Mao J."/>
            <person name="Zhang R."/>
            <person name="Strauss S.H."/>
        </authorList>
    </citation>
    <scope>NUCLEOTIDE SEQUENCE</scope>
    <source>
        <strain evidence="1">GM15</strain>
        <tissue evidence="1">Leaf</tissue>
    </source>
</reference>
<sequence length="130" mass="14515">MYCHLQSLVGIEFYDALRGQIFFRTMSIHTYHLSGEHMRAASCSILIAAACGIIYPNSDEEDSISWKLGSNRNLSIKSAGKHMGANIAKAKENLQKKSFLSVRLLALRVHDCFSFARKEMPNGILHNSLA</sequence>
<dbReference type="Proteomes" id="UP000886885">
    <property type="component" value="Chromosome 16D"/>
</dbReference>
<organism evidence="1 2">
    <name type="scientific">Populus tomentosa</name>
    <name type="common">Chinese white poplar</name>
    <dbReference type="NCBI Taxonomy" id="118781"/>
    <lineage>
        <taxon>Eukaryota</taxon>
        <taxon>Viridiplantae</taxon>
        <taxon>Streptophyta</taxon>
        <taxon>Embryophyta</taxon>
        <taxon>Tracheophyta</taxon>
        <taxon>Spermatophyta</taxon>
        <taxon>Magnoliopsida</taxon>
        <taxon>eudicotyledons</taxon>
        <taxon>Gunneridae</taxon>
        <taxon>Pentapetalae</taxon>
        <taxon>rosids</taxon>
        <taxon>fabids</taxon>
        <taxon>Malpighiales</taxon>
        <taxon>Salicaceae</taxon>
        <taxon>Saliceae</taxon>
        <taxon>Populus</taxon>
    </lineage>
</organism>
<name>A0A8X7Y115_POPTO</name>
<dbReference type="EMBL" id="JAAWWB010000032">
    <property type="protein sequence ID" value="KAG6744223.1"/>
    <property type="molecule type" value="Genomic_DNA"/>
</dbReference>
<comment type="caution">
    <text evidence="1">The sequence shown here is derived from an EMBL/GenBank/DDBJ whole genome shotgun (WGS) entry which is preliminary data.</text>
</comment>
<dbReference type="AlphaFoldDB" id="A0A8X7Y115"/>
<evidence type="ECO:0000313" key="1">
    <source>
        <dbReference type="EMBL" id="KAG6744223.1"/>
    </source>
</evidence>
<gene>
    <name evidence="1" type="ORF">POTOM_052934</name>
</gene>
<accession>A0A8X7Y115</accession>
<protein>
    <submittedName>
        <fullName evidence="1">Uncharacterized protein</fullName>
    </submittedName>
</protein>
<evidence type="ECO:0000313" key="2">
    <source>
        <dbReference type="Proteomes" id="UP000886885"/>
    </source>
</evidence>